<comment type="caution">
    <text evidence="2">The sequence shown here is derived from an EMBL/GenBank/DDBJ whole genome shotgun (WGS) entry which is preliminary data.</text>
</comment>
<dbReference type="Proteomes" id="UP000092124">
    <property type="component" value="Unassembled WGS sequence"/>
</dbReference>
<accession>A0A1A6FXR5</accession>
<protein>
    <recommendedName>
        <fullName evidence="1">Glyceraldehyde 3-phosphate dehydrogenase catalytic domain-containing protein</fullName>
    </recommendedName>
</protein>
<proteinExistence type="predicted"/>
<reference evidence="2 3" key="1">
    <citation type="submission" date="2016-06" db="EMBL/GenBank/DDBJ databases">
        <title>The Draft Genome Sequence and Annotation of the Desert Woodrat Neotoma lepida.</title>
        <authorList>
            <person name="Campbell M."/>
            <person name="Oakeson K.F."/>
            <person name="Yandell M."/>
            <person name="Halpert J.R."/>
            <person name="Dearing D."/>
        </authorList>
    </citation>
    <scope>NUCLEOTIDE SEQUENCE [LARGE SCALE GENOMIC DNA]</scope>
    <source>
        <strain evidence="2">417</strain>
        <tissue evidence="2">Liver</tissue>
    </source>
</reference>
<dbReference type="Pfam" id="PF02800">
    <property type="entry name" value="Gp_dh_C"/>
    <property type="match status" value="1"/>
</dbReference>
<dbReference type="SUPFAM" id="SSF55347">
    <property type="entry name" value="Glyceraldehyde-3-phosphate dehydrogenase-like, C-terminal domain"/>
    <property type="match status" value="1"/>
</dbReference>
<dbReference type="Gene3D" id="3.30.360.10">
    <property type="entry name" value="Dihydrodipicolinate Reductase, domain 2"/>
    <property type="match status" value="1"/>
</dbReference>
<dbReference type="GO" id="GO:0016620">
    <property type="term" value="F:oxidoreductase activity, acting on the aldehyde or oxo group of donors, NAD or NADP as acceptor"/>
    <property type="evidence" value="ECO:0007669"/>
    <property type="project" value="InterPro"/>
</dbReference>
<keyword evidence="3" id="KW-1185">Reference proteome</keyword>
<organism evidence="2 3">
    <name type="scientific">Neotoma lepida</name>
    <name type="common">Desert woodrat</name>
    <dbReference type="NCBI Taxonomy" id="56216"/>
    <lineage>
        <taxon>Eukaryota</taxon>
        <taxon>Metazoa</taxon>
        <taxon>Chordata</taxon>
        <taxon>Craniata</taxon>
        <taxon>Vertebrata</taxon>
        <taxon>Euteleostomi</taxon>
        <taxon>Mammalia</taxon>
        <taxon>Eutheria</taxon>
        <taxon>Euarchontoglires</taxon>
        <taxon>Glires</taxon>
        <taxon>Rodentia</taxon>
        <taxon>Myomorpha</taxon>
        <taxon>Muroidea</taxon>
        <taxon>Cricetidae</taxon>
        <taxon>Neotominae</taxon>
        <taxon>Neotoma</taxon>
    </lineage>
</organism>
<dbReference type="AlphaFoldDB" id="A0A1A6FXR5"/>
<dbReference type="STRING" id="56216.A0A1A6FXR5"/>
<evidence type="ECO:0000313" key="2">
    <source>
        <dbReference type="EMBL" id="OBS57947.1"/>
    </source>
</evidence>
<name>A0A1A6FXR5_NEOLE</name>
<sequence length="155" mass="16570">MLNECLLRLNEQAFTNSFCFHLISHWELQGKPLVSFCTAAQVGVAFPYLCQMLGLSEVKSIHRLLLAIALKSASVRVMSPNAPLNTGLSLCVEKQESLECPAVFVADSGDSDAIVIHDNFSIIKGLMTTVHAINATQKTVEASLGNCGGPAGIPL</sequence>
<dbReference type="InterPro" id="IPR020829">
    <property type="entry name" value="GlycerAld_3-P_DH_cat"/>
</dbReference>
<evidence type="ECO:0000313" key="3">
    <source>
        <dbReference type="Proteomes" id="UP000092124"/>
    </source>
</evidence>
<evidence type="ECO:0000259" key="1">
    <source>
        <dbReference type="Pfam" id="PF02800"/>
    </source>
</evidence>
<dbReference type="EMBL" id="LZPO01116984">
    <property type="protein sequence ID" value="OBS57947.1"/>
    <property type="molecule type" value="Genomic_DNA"/>
</dbReference>
<feature type="domain" description="Glyceraldehyde 3-phosphate dehydrogenase catalytic" evidence="1">
    <location>
        <begin position="115"/>
        <end position="142"/>
    </location>
</feature>
<gene>
    <name evidence="2" type="ORF">A6R68_10929</name>
</gene>